<dbReference type="SUPFAM" id="SSF46689">
    <property type="entry name" value="Homeodomain-like"/>
    <property type="match status" value="1"/>
</dbReference>
<evidence type="ECO:0000313" key="7">
    <source>
        <dbReference type="Proteomes" id="UP000187172"/>
    </source>
</evidence>
<dbReference type="PANTHER" id="PTHR43280">
    <property type="entry name" value="ARAC-FAMILY TRANSCRIPTIONAL REGULATOR"/>
    <property type="match status" value="1"/>
</dbReference>
<name>A0A1R1EC83_9BACL</name>
<keyword evidence="7" id="KW-1185">Reference proteome</keyword>
<keyword evidence="4" id="KW-1133">Transmembrane helix</keyword>
<dbReference type="PROSITE" id="PS00041">
    <property type="entry name" value="HTH_ARAC_FAMILY_1"/>
    <property type="match status" value="1"/>
</dbReference>
<organism evidence="6 7">
    <name type="scientific">Paenibacillus rhizosphaerae</name>
    <dbReference type="NCBI Taxonomy" id="297318"/>
    <lineage>
        <taxon>Bacteria</taxon>
        <taxon>Bacillati</taxon>
        <taxon>Bacillota</taxon>
        <taxon>Bacilli</taxon>
        <taxon>Bacillales</taxon>
        <taxon>Paenibacillaceae</taxon>
        <taxon>Paenibacillus</taxon>
    </lineage>
</organism>
<dbReference type="Gene3D" id="1.10.10.60">
    <property type="entry name" value="Homeodomain-like"/>
    <property type="match status" value="2"/>
</dbReference>
<accession>A0A1R1EC83</accession>
<sequence>MTKSIPLGSRGIAILVVNVSVNKIQDYLESYGESQVSYLSVSDRNGGAVFGQAATPSEKYPVQLTSAYSGLTYSSVLKTSLSGNLYEYITSGWVLFGLLGLLIGIWWVVYISRKNYKPIESILSRIQSYNEQHLNSFLREPIGDELRYIDYTLSNMIEATQDYEHRDREHARLRRLRLFQELLEGSGMVDEAEWSEAMRGLGIGAFAGATVSVIEIDQYSSFISRYSHEDQGLFKYILNKVVEETAKTRSLRIWQEWATNHRLCVIDLSSSEEDRIQASRRILAQAEEVRDWLQNHLKLTITWGIGSSVAEVSDISKSYESGVRALDYKSALGSNRVIGHWEIEDLASGDLFVYLQYVRTIAQAFRVGSEGWQEQLELLFTGLRSLLLPREEIDGVLTYMNYFFYREMTELPPEYQEIWNREFRASWGERMDSLETLDELEAFYSDRLANCFRSMKRLREEKGNHVVVRKVRDYIEENFHNPDLSLTLLGEKFQMNTSSLSTLFKEEFGEKFVTYLCQVRMEHAKDMLRNGRLPINEIAVRVGYLHPMSFIRTFKKTVGVTPGDYRKVHQT</sequence>
<dbReference type="SMART" id="SM00342">
    <property type="entry name" value="HTH_ARAC"/>
    <property type="match status" value="1"/>
</dbReference>
<evidence type="ECO:0000256" key="2">
    <source>
        <dbReference type="ARBA" id="ARBA00023125"/>
    </source>
</evidence>
<keyword evidence="4" id="KW-0472">Membrane</keyword>
<feature type="transmembrane region" description="Helical" evidence="4">
    <location>
        <begin position="88"/>
        <end position="109"/>
    </location>
</feature>
<evidence type="ECO:0000259" key="5">
    <source>
        <dbReference type="PROSITE" id="PS01124"/>
    </source>
</evidence>
<reference evidence="6 7" key="1">
    <citation type="submission" date="2016-11" db="EMBL/GenBank/DDBJ databases">
        <title>Paenibacillus species isolates.</title>
        <authorList>
            <person name="Beno S.M."/>
        </authorList>
    </citation>
    <scope>NUCLEOTIDE SEQUENCE [LARGE SCALE GENOMIC DNA]</scope>
    <source>
        <strain evidence="6 7">FSL R5-0378</strain>
    </source>
</reference>
<dbReference type="InterPro" id="IPR009057">
    <property type="entry name" value="Homeodomain-like_sf"/>
</dbReference>
<dbReference type="PANTHER" id="PTHR43280:SF10">
    <property type="entry name" value="REGULATORY PROTEIN POCR"/>
    <property type="match status" value="1"/>
</dbReference>
<dbReference type="GO" id="GO:0003700">
    <property type="term" value="F:DNA-binding transcription factor activity"/>
    <property type="evidence" value="ECO:0007669"/>
    <property type="project" value="InterPro"/>
</dbReference>
<feature type="domain" description="HTH araC/xylS-type" evidence="5">
    <location>
        <begin position="469"/>
        <end position="568"/>
    </location>
</feature>
<dbReference type="InterPro" id="IPR020449">
    <property type="entry name" value="Tscrpt_reg_AraC-type_HTH"/>
</dbReference>
<dbReference type="InterPro" id="IPR018062">
    <property type="entry name" value="HTH_AraC-typ_CS"/>
</dbReference>
<dbReference type="InterPro" id="IPR018060">
    <property type="entry name" value="HTH_AraC"/>
</dbReference>
<proteinExistence type="predicted"/>
<keyword evidence="1" id="KW-0805">Transcription regulation</keyword>
<dbReference type="EMBL" id="MRTP01000014">
    <property type="protein sequence ID" value="OMF49428.1"/>
    <property type="molecule type" value="Genomic_DNA"/>
</dbReference>
<keyword evidence="3" id="KW-0804">Transcription</keyword>
<dbReference type="GO" id="GO:0043565">
    <property type="term" value="F:sequence-specific DNA binding"/>
    <property type="evidence" value="ECO:0007669"/>
    <property type="project" value="InterPro"/>
</dbReference>
<dbReference type="RefSeq" id="WP_076175356.1">
    <property type="nucleotide sequence ID" value="NZ_MRTP01000014.1"/>
</dbReference>
<dbReference type="PROSITE" id="PS01124">
    <property type="entry name" value="HTH_ARAC_FAMILY_2"/>
    <property type="match status" value="1"/>
</dbReference>
<dbReference type="Pfam" id="PF17853">
    <property type="entry name" value="GGDEF_2"/>
    <property type="match status" value="1"/>
</dbReference>
<dbReference type="Proteomes" id="UP000187172">
    <property type="component" value="Unassembled WGS sequence"/>
</dbReference>
<keyword evidence="2" id="KW-0238">DNA-binding</keyword>
<gene>
    <name evidence="6" type="ORF">BK138_29965</name>
</gene>
<comment type="caution">
    <text evidence="6">The sequence shown here is derived from an EMBL/GenBank/DDBJ whole genome shotgun (WGS) entry which is preliminary data.</text>
</comment>
<dbReference type="AlphaFoldDB" id="A0A1R1EC83"/>
<dbReference type="STRING" id="297318.BK138_29965"/>
<dbReference type="PRINTS" id="PR00032">
    <property type="entry name" value="HTHARAC"/>
</dbReference>
<evidence type="ECO:0000256" key="4">
    <source>
        <dbReference type="SAM" id="Phobius"/>
    </source>
</evidence>
<protein>
    <recommendedName>
        <fullName evidence="5">HTH araC/xylS-type domain-containing protein</fullName>
    </recommendedName>
</protein>
<evidence type="ECO:0000256" key="1">
    <source>
        <dbReference type="ARBA" id="ARBA00023015"/>
    </source>
</evidence>
<evidence type="ECO:0000256" key="3">
    <source>
        <dbReference type="ARBA" id="ARBA00023163"/>
    </source>
</evidence>
<keyword evidence="4" id="KW-0812">Transmembrane</keyword>
<evidence type="ECO:0000313" key="6">
    <source>
        <dbReference type="EMBL" id="OMF49428.1"/>
    </source>
</evidence>
<dbReference type="InterPro" id="IPR041522">
    <property type="entry name" value="CdaR_GGDEF"/>
</dbReference>
<dbReference type="Pfam" id="PF12833">
    <property type="entry name" value="HTH_18"/>
    <property type="match status" value="1"/>
</dbReference>